<feature type="non-terminal residue" evidence="1">
    <location>
        <position position="1"/>
    </location>
</feature>
<organism evidence="1 2">
    <name type="scientific">Pristionchus fissidentatus</name>
    <dbReference type="NCBI Taxonomy" id="1538716"/>
    <lineage>
        <taxon>Eukaryota</taxon>
        <taxon>Metazoa</taxon>
        <taxon>Ecdysozoa</taxon>
        <taxon>Nematoda</taxon>
        <taxon>Chromadorea</taxon>
        <taxon>Rhabditida</taxon>
        <taxon>Rhabditina</taxon>
        <taxon>Diplogasteromorpha</taxon>
        <taxon>Diplogasteroidea</taxon>
        <taxon>Neodiplogasteridae</taxon>
        <taxon>Pristionchus</taxon>
    </lineage>
</organism>
<name>A0AAV5VT81_9BILA</name>
<gene>
    <name evidence="1" type="ORF">PFISCL1PPCAC_13950</name>
</gene>
<evidence type="ECO:0000313" key="2">
    <source>
        <dbReference type="Proteomes" id="UP001432322"/>
    </source>
</evidence>
<proteinExistence type="predicted"/>
<evidence type="ECO:0008006" key="3">
    <source>
        <dbReference type="Google" id="ProtNLM"/>
    </source>
</evidence>
<dbReference type="EMBL" id="BTSY01000004">
    <property type="protein sequence ID" value="GMT22653.1"/>
    <property type="molecule type" value="Genomic_DNA"/>
</dbReference>
<reference evidence="1" key="1">
    <citation type="submission" date="2023-10" db="EMBL/GenBank/DDBJ databases">
        <title>Genome assembly of Pristionchus species.</title>
        <authorList>
            <person name="Yoshida K."/>
            <person name="Sommer R.J."/>
        </authorList>
    </citation>
    <scope>NUCLEOTIDE SEQUENCE</scope>
    <source>
        <strain evidence="1">RS5133</strain>
    </source>
</reference>
<dbReference type="AlphaFoldDB" id="A0AAV5VT81"/>
<dbReference type="Proteomes" id="UP001432322">
    <property type="component" value="Unassembled WGS sequence"/>
</dbReference>
<sequence length="187" mass="21567">RAMRHRNLYTVQLMKCPDPMAPFITMKQYFFVPVSRYGASESMQRFVAQAELPELLKVLPRLVKGGILPMHIAVMTTSELHRTTLNQLLEDTQSVYKATTPERYEGRVTRAVVLLGGRRVERYWHDSMFRRLVDSFHLDVFVAVGSCNPFKYRPLPPEGKDFLRKPFGYPIKPTNSKKIIVPRAAAQ</sequence>
<protein>
    <recommendedName>
        <fullName evidence="3">Glycosyltransferase</fullName>
    </recommendedName>
</protein>
<comment type="caution">
    <text evidence="1">The sequence shown here is derived from an EMBL/GenBank/DDBJ whole genome shotgun (WGS) entry which is preliminary data.</text>
</comment>
<keyword evidence="2" id="KW-1185">Reference proteome</keyword>
<accession>A0AAV5VT81</accession>
<evidence type="ECO:0000313" key="1">
    <source>
        <dbReference type="EMBL" id="GMT22653.1"/>
    </source>
</evidence>